<evidence type="ECO:0000313" key="3">
    <source>
        <dbReference type="Proteomes" id="UP001198893"/>
    </source>
</evidence>
<comment type="caution">
    <text evidence="2">The sequence shown here is derived from an EMBL/GenBank/DDBJ whole genome shotgun (WGS) entry which is preliminary data.</text>
</comment>
<protein>
    <recommendedName>
        <fullName evidence="4">Oxaloacetate decarboxylase</fullName>
    </recommendedName>
</protein>
<proteinExistence type="predicted"/>
<evidence type="ECO:0008006" key="4">
    <source>
        <dbReference type="Google" id="ProtNLM"/>
    </source>
</evidence>
<reference evidence="2" key="1">
    <citation type="submission" date="2021-10" db="EMBL/GenBank/DDBJ databases">
        <title>Anaerobic single-cell dispensing facilitates the cultivation of human gut bacteria.</title>
        <authorList>
            <person name="Afrizal A."/>
        </authorList>
    </citation>
    <scope>NUCLEOTIDE SEQUENCE</scope>
    <source>
        <strain evidence="2">CLA-AA-H204</strain>
    </source>
</reference>
<keyword evidence="1" id="KW-0472">Membrane</keyword>
<dbReference type="Proteomes" id="UP001198893">
    <property type="component" value="Unassembled WGS sequence"/>
</dbReference>
<organism evidence="2 3">
    <name type="scientific">Roseburia amylophila</name>
    <dbReference type="NCBI Taxonomy" id="2981794"/>
    <lineage>
        <taxon>Bacteria</taxon>
        <taxon>Bacillati</taxon>
        <taxon>Bacillota</taxon>
        <taxon>Clostridia</taxon>
        <taxon>Lachnospirales</taxon>
        <taxon>Lachnospiraceae</taxon>
        <taxon>Roseburia</taxon>
    </lineage>
</organism>
<dbReference type="EMBL" id="JAJEQW010000010">
    <property type="protein sequence ID" value="MCC2242568.1"/>
    <property type="molecule type" value="Genomic_DNA"/>
</dbReference>
<keyword evidence="1" id="KW-1133">Transmembrane helix</keyword>
<feature type="transmembrane region" description="Helical" evidence="1">
    <location>
        <begin position="12"/>
        <end position="34"/>
    </location>
</feature>
<gene>
    <name evidence="2" type="ORF">LKD47_09695</name>
</gene>
<name>A0AAW4WCR0_9FIRM</name>
<evidence type="ECO:0000313" key="2">
    <source>
        <dbReference type="EMBL" id="MCC2242568.1"/>
    </source>
</evidence>
<dbReference type="AlphaFoldDB" id="A0AAW4WCR0"/>
<evidence type="ECO:0000256" key="1">
    <source>
        <dbReference type="SAM" id="Phobius"/>
    </source>
</evidence>
<accession>A0AAW4WCR0</accession>
<sequence>MISLAELYANLAIIGLVLATALTTTLMILSYGLLKKYKNVEKLVSKCKKIKPKKRKDG</sequence>
<keyword evidence="1" id="KW-0812">Transmembrane</keyword>
<dbReference type="RefSeq" id="WP_158577470.1">
    <property type="nucleotide sequence ID" value="NZ_JAJEQW010000010.1"/>
</dbReference>